<proteinExistence type="predicted"/>
<gene>
    <name evidence="2" type="ORF">PCOS0759_LOCUS3408</name>
</gene>
<evidence type="ECO:0000313" key="2">
    <source>
        <dbReference type="EMBL" id="CAD9080168.1"/>
    </source>
</evidence>
<feature type="region of interest" description="Disordered" evidence="1">
    <location>
        <begin position="609"/>
        <end position="628"/>
    </location>
</feature>
<dbReference type="EMBL" id="HBGD01004136">
    <property type="protein sequence ID" value="CAD9080168.1"/>
    <property type="molecule type" value="Transcribed_RNA"/>
</dbReference>
<reference evidence="2" key="1">
    <citation type="submission" date="2021-01" db="EMBL/GenBank/DDBJ databases">
        <authorList>
            <person name="Corre E."/>
            <person name="Pelletier E."/>
            <person name="Niang G."/>
            <person name="Scheremetjew M."/>
            <person name="Finn R."/>
            <person name="Kale V."/>
            <person name="Holt S."/>
            <person name="Cochrane G."/>
            <person name="Meng A."/>
            <person name="Brown T."/>
            <person name="Cohen L."/>
        </authorList>
    </citation>
    <scope>NUCLEOTIDE SEQUENCE</scope>
    <source>
        <strain evidence="2">WS</strain>
    </source>
</reference>
<feature type="region of interest" description="Disordered" evidence="1">
    <location>
        <begin position="282"/>
        <end position="310"/>
    </location>
</feature>
<feature type="region of interest" description="Disordered" evidence="1">
    <location>
        <begin position="197"/>
        <end position="238"/>
    </location>
</feature>
<feature type="compositionally biased region" description="Polar residues" evidence="1">
    <location>
        <begin position="282"/>
        <end position="302"/>
    </location>
</feature>
<organism evidence="2">
    <name type="scientific">Percolomonas cosmopolitus</name>
    <dbReference type="NCBI Taxonomy" id="63605"/>
    <lineage>
        <taxon>Eukaryota</taxon>
        <taxon>Discoba</taxon>
        <taxon>Heterolobosea</taxon>
        <taxon>Tetramitia</taxon>
        <taxon>Eutetramitia</taxon>
        <taxon>Percolomonadidae</taxon>
        <taxon>Percolomonas</taxon>
    </lineage>
</organism>
<sequence>MGNQHTNHARVYATETLTPNHRKEFLAPSSSEHFNEAQNSAQTNVQNFSCQQSGGEHQTNNLSTDDSSAHDFNFDTTEFIYSHSIPYSISVPDYCNVRMEEPFVIINGNEQITQQVDAQIILQVVAHYAKDCLELALKEWPHAHWERFKLDSVKQSSGAAFYHHFERNILGDNDEGGSGGIRSRPANNMHRFMTSTDDMELSDDDDTTQQAPSPSRESSSLPGFVSRQSFHDPPLRSSLSNVPLKHIISACRTMHTVQAMKVTTISNSDVDHAGEQNSTRYILNPKQDSNPFQDSETVNPGNSHAHGQKNERSVADSFSLCAAIDSRVHEFTNVHVEKTLTWVRLTIYVLDAGDGLFYWLTGITEAEAPRQIFQKRNLFRPPRMPYIENQVSVYDPKLLDPIQHVIFSHDYEFPMWHECMWSAPFRIPNYDMEMRLPPIWRLIDNFFIISPIQLFSQNQIQEHFFFSLSEHPSGPNEVVECCASIVQKNQQPRVQTVTSFQKMLVSGREGMYSIFRMEAPPNSPYPFIEKIVINVPAAESGQWVFSYISSYGFRSMNLWKQFLREIRIGQNFENPRHDNETQSNNSQMFHEVFVPPLENRVSTMYSISEETQPTEDRYGSASISHQQK</sequence>
<name>A0A7S1KPC0_9EUKA</name>
<evidence type="ECO:0000256" key="1">
    <source>
        <dbReference type="SAM" id="MobiDB-lite"/>
    </source>
</evidence>
<accession>A0A7S1KPC0</accession>
<dbReference type="AlphaFoldDB" id="A0A7S1KPC0"/>
<feature type="compositionally biased region" description="Polar residues" evidence="1">
    <location>
        <begin position="209"/>
        <end position="221"/>
    </location>
</feature>
<protein>
    <submittedName>
        <fullName evidence="2">Uncharacterized protein</fullName>
    </submittedName>
</protein>
<feature type="compositionally biased region" description="Acidic residues" evidence="1">
    <location>
        <begin position="197"/>
        <end position="207"/>
    </location>
</feature>